<evidence type="ECO:0000256" key="2">
    <source>
        <dbReference type="ARBA" id="ARBA00022741"/>
    </source>
</evidence>
<name>A0A316ADB8_9BACT</name>
<dbReference type="InterPro" id="IPR013611">
    <property type="entry name" value="Transp-assoc_OB_typ2"/>
</dbReference>
<dbReference type="Proteomes" id="UP000245880">
    <property type="component" value="Unassembled WGS sequence"/>
</dbReference>
<dbReference type="InterPro" id="IPR050093">
    <property type="entry name" value="ABC_SmlMolc_Importer"/>
</dbReference>
<dbReference type="InterPro" id="IPR003593">
    <property type="entry name" value="AAA+_ATPase"/>
</dbReference>
<proteinExistence type="predicted"/>
<dbReference type="Gene3D" id="3.40.50.300">
    <property type="entry name" value="P-loop containing nucleotide triphosphate hydrolases"/>
    <property type="match status" value="1"/>
</dbReference>
<dbReference type="InterPro" id="IPR008995">
    <property type="entry name" value="Mo/tungstate-bd_C_term_dom"/>
</dbReference>
<dbReference type="PROSITE" id="PS50893">
    <property type="entry name" value="ABC_TRANSPORTER_2"/>
    <property type="match status" value="1"/>
</dbReference>
<dbReference type="InterPro" id="IPR027417">
    <property type="entry name" value="P-loop_NTPase"/>
</dbReference>
<accession>A0A316ADB8</accession>
<evidence type="ECO:0000256" key="3">
    <source>
        <dbReference type="ARBA" id="ARBA00022840"/>
    </source>
</evidence>
<keyword evidence="3 5" id="KW-0067">ATP-binding</keyword>
<evidence type="ECO:0000313" key="5">
    <source>
        <dbReference type="EMBL" id="PWJ55602.1"/>
    </source>
</evidence>
<gene>
    <name evidence="5" type="ORF">CLV98_11378</name>
</gene>
<dbReference type="PANTHER" id="PTHR42781:SF4">
    <property type="entry name" value="SPERMIDINE_PUTRESCINE IMPORT ATP-BINDING PROTEIN POTA"/>
    <property type="match status" value="1"/>
</dbReference>
<dbReference type="GO" id="GO:0022857">
    <property type="term" value="F:transmembrane transporter activity"/>
    <property type="evidence" value="ECO:0007669"/>
    <property type="project" value="InterPro"/>
</dbReference>
<dbReference type="InterPro" id="IPR003439">
    <property type="entry name" value="ABC_transporter-like_ATP-bd"/>
</dbReference>
<dbReference type="AlphaFoldDB" id="A0A316ADB8"/>
<organism evidence="5 6">
    <name type="scientific">Dyadobacter jejuensis</name>
    <dbReference type="NCBI Taxonomy" id="1082580"/>
    <lineage>
        <taxon>Bacteria</taxon>
        <taxon>Pseudomonadati</taxon>
        <taxon>Bacteroidota</taxon>
        <taxon>Cytophagia</taxon>
        <taxon>Cytophagales</taxon>
        <taxon>Spirosomataceae</taxon>
        <taxon>Dyadobacter</taxon>
    </lineage>
</organism>
<dbReference type="SUPFAM" id="SSF50331">
    <property type="entry name" value="MOP-like"/>
    <property type="match status" value="1"/>
</dbReference>
<dbReference type="SMART" id="SM00382">
    <property type="entry name" value="AAA"/>
    <property type="match status" value="1"/>
</dbReference>
<protein>
    <submittedName>
        <fullName evidence="5">Iron(III) transport system ATP-binding protein</fullName>
    </submittedName>
</protein>
<dbReference type="PANTHER" id="PTHR42781">
    <property type="entry name" value="SPERMIDINE/PUTRESCINE IMPORT ATP-BINDING PROTEIN POTA"/>
    <property type="match status" value="1"/>
</dbReference>
<reference evidence="5 6" key="1">
    <citation type="submission" date="2018-03" db="EMBL/GenBank/DDBJ databases">
        <title>Genomic Encyclopedia of Archaeal and Bacterial Type Strains, Phase II (KMG-II): from individual species to whole genera.</title>
        <authorList>
            <person name="Goeker M."/>
        </authorList>
    </citation>
    <scope>NUCLEOTIDE SEQUENCE [LARGE SCALE GENOMIC DNA]</scope>
    <source>
        <strain evidence="5 6">DSM 100346</strain>
    </source>
</reference>
<evidence type="ECO:0000256" key="1">
    <source>
        <dbReference type="ARBA" id="ARBA00022448"/>
    </source>
</evidence>
<dbReference type="GO" id="GO:0005524">
    <property type="term" value="F:ATP binding"/>
    <property type="evidence" value="ECO:0007669"/>
    <property type="project" value="UniProtKB-KW"/>
</dbReference>
<dbReference type="OrthoDB" id="9802264at2"/>
<keyword evidence="6" id="KW-1185">Reference proteome</keyword>
<sequence>MVESKTIMSLQDLYMSYDSGPVLTDIHLDLYEGEWLGILGESGSGKSTLLRIIARLIDADRGEVRYRDELLTPVARELIPGHPDIKLIHQDYALFPNQTVTENIGYALRFYDPDYRKQRVEELIVLAGLESVRDKKTKWLSGGEKQRTAIARALAEEPEVLLLDEPFAHLDNHNKQVLSSAIEALRANTQTTCVFVTHESSDALAWSDRIAILQAGKIVQIDRPTVVYQSPYNGYVAGLTGAVNWLGGGAGEPKYIIRPERLSVAQSGDAVRWQGKIMSLRFNGPFWMVRCQNDQGSVTFYHSGNSLSVGDAIQLTYQDEDIIHVH</sequence>
<dbReference type="GO" id="GO:0016887">
    <property type="term" value="F:ATP hydrolysis activity"/>
    <property type="evidence" value="ECO:0007669"/>
    <property type="project" value="InterPro"/>
</dbReference>
<feature type="domain" description="ABC transporter" evidence="4">
    <location>
        <begin position="8"/>
        <end position="240"/>
    </location>
</feature>
<keyword evidence="2" id="KW-0547">Nucleotide-binding</keyword>
<dbReference type="Pfam" id="PF00005">
    <property type="entry name" value="ABC_tran"/>
    <property type="match status" value="1"/>
</dbReference>
<dbReference type="GO" id="GO:0043190">
    <property type="term" value="C:ATP-binding cassette (ABC) transporter complex"/>
    <property type="evidence" value="ECO:0007669"/>
    <property type="project" value="InterPro"/>
</dbReference>
<keyword evidence="1" id="KW-0813">Transport</keyword>
<dbReference type="Pfam" id="PF08402">
    <property type="entry name" value="TOBE_2"/>
    <property type="match status" value="1"/>
</dbReference>
<dbReference type="SUPFAM" id="SSF52540">
    <property type="entry name" value="P-loop containing nucleoside triphosphate hydrolases"/>
    <property type="match status" value="1"/>
</dbReference>
<evidence type="ECO:0000259" key="4">
    <source>
        <dbReference type="PROSITE" id="PS50893"/>
    </source>
</evidence>
<evidence type="ECO:0000313" key="6">
    <source>
        <dbReference type="Proteomes" id="UP000245880"/>
    </source>
</evidence>
<dbReference type="EMBL" id="QGDT01000013">
    <property type="protein sequence ID" value="PWJ55602.1"/>
    <property type="molecule type" value="Genomic_DNA"/>
</dbReference>
<comment type="caution">
    <text evidence="5">The sequence shown here is derived from an EMBL/GenBank/DDBJ whole genome shotgun (WGS) entry which is preliminary data.</text>
</comment>